<evidence type="ECO:0000256" key="1">
    <source>
        <dbReference type="SAM" id="Phobius"/>
    </source>
</evidence>
<keyword evidence="1" id="KW-1133">Transmembrane helix</keyword>
<evidence type="ECO:0000259" key="2">
    <source>
        <dbReference type="Pfam" id="PF13400"/>
    </source>
</evidence>
<accession>A0A1G5HDJ6</accession>
<proteinExistence type="predicted"/>
<dbReference type="STRING" id="419481.SAMN05216233_113114"/>
<organism evidence="3 4">
    <name type="scientific">Desulfoluna spongiiphila</name>
    <dbReference type="NCBI Taxonomy" id="419481"/>
    <lineage>
        <taxon>Bacteria</taxon>
        <taxon>Pseudomonadati</taxon>
        <taxon>Thermodesulfobacteriota</taxon>
        <taxon>Desulfobacteria</taxon>
        <taxon>Desulfobacterales</taxon>
        <taxon>Desulfolunaceae</taxon>
        <taxon>Desulfoluna</taxon>
    </lineage>
</organism>
<dbReference type="Proteomes" id="UP000198870">
    <property type="component" value="Unassembled WGS sequence"/>
</dbReference>
<protein>
    <submittedName>
        <fullName evidence="3">Putative Flp pilus-assembly TadE/G-like</fullName>
    </submittedName>
</protein>
<sequence>MRMVIKTTINSPQDHEQGSIVLVVAFFMTALLMMLALVIESGYLFSEKRTLQNCVDAAAMAGALHLCDGDPEALARKVLVQNLFPEKEAMEDPAVDEDFPQNYEVEITRGYYDENDAYGDFLAYKEFAAEGDPDFPADEYVNAVKVALTVREALLMGELEKKKNVDVHVVSVAFRRRFGILAHGGNQGSDIRTDQKWRRNQLIFENTGGVHANSDIKCIEPVEVTGNTLVSAGGHIVNCRSGIQGASLVRDVRPIDWEYLNNNGTVYTVDQWPGHYGSNAADYAIPTEHGNSLYNHGNGKWPQYSFGLHEGDHQGRIYYFSDANAPANATLFLKSISNGRHYNAHNFTIASEIHIGFDGSFDSSSFSMGGENEKTVYIYCKKDIGGINYADKWSHLSYKVCKGIIFRTEKDFHLRIVSNENSTDFGRILYYFLNIIAEGSITFYGLNTHLVSNTYALNGTFGPPCSAAFLMHGRLELSDDKSR</sequence>
<evidence type="ECO:0000313" key="4">
    <source>
        <dbReference type="Proteomes" id="UP000198870"/>
    </source>
</evidence>
<evidence type="ECO:0000313" key="3">
    <source>
        <dbReference type="EMBL" id="SCY61761.1"/>
    </source>
</evidence>
<name>A0A1G5HDJ6_9BACT</name>
<dbReference type="AlphaFoldDB" id="A0A1G5HDJ6"/>
<keyword evidence="1" id="KW-0472">Membrane</keyword>
<keyword evidence="4" id="KW-1185">Reference proteome</keyword>
<reference evidence="3 4" key="1">
    <citation type="submission" date="2016-10" db="EMBL/GenBank/DDBJ databases">
        <authorList>
            <person name="de Groot N.N."/>
        </authorList>
    </citation>
    <scope>NUCLEOTIDE SEQUENCE [LARGE SCALE GENOMIC DNA]</scope>
    <source>
        <strain evidence="3 4">AA1</strain>
    </source>
</reference>
<dbReference type="EMBL" id="FMUX01000013">
    <property type="protein sequence ID" value="SCY61761.1"/>
    <property type="molecule type" value="Genomic_DNA"/>
</dbReference>
<feature type="transmembrane region" description="Helical" evidence="1">
    <location>
        <begin position="20"/>
        <end position="45"/>
    </location>
</feature>
<feature type="domain" description="Putative Flp pilus-assembly TadG-like N-terminal" evidence="2">
    <location>
        <begin position="18"/>
        <end position="63"/>
    </location>
</feature>
<keyword evidence="1" id="KW-0812">Transmembrane</keyword>
<dbReference type="InterPro" id="IPR028087">
    <property type="entry name" value="Tad_N"/>
</dbReference>
<gene>
    <name evidence="3" type="ORF">SAMN05216233_113114</name>
</gene>
<dbReference type="Pfam" id="PF13400">
    <property type="entry name" value="Tad"/>
    <property type="match status" value="1"/>
</dbReference>